<keyword evidence="2" id="KW-1185">Reference proteome</keyword>
<dbReference type="EMBL" id="CM001885">
    <property type="protein sequence ID" value="EOY12415.1"/>
    <property type="molecule type" value="Genomic_DNA"/>
</dbReference>
<dbReference type="Proteomes" id="UP000026915">
    <property type="component" value="Chromosome 7"/>
</dbReference>
<evidence type="ECO:0000313" key="1">
    <source>
        <dbReference type="EMBL" id="EOY12415.1"/>
    </source>
</evidence>
<evidence type="ECO:0000313" key="2">
    <source>
        <dbReference type="Proteomes" id="UP000026915"/>
    </source>
</evidence>
<dbReference type="AlphaFoldDB" id="A0A061F4X9"/>
<gene>
    <name evidence="1" type="ORF">TCM_030936</name>
</gene>
<dbReference type="InParanoid" id="A0A061F4X9"/>
<name>A0A061F4X9_THECC</name>
<proteinExistence type="predicted"/>
<dbReference type="HOGENOM" id="CLU_3054249_0_0_1"/>
<sequence length="54" mass="6169">MRFSLPSYSRPSISKVFKSMFCSFPSAISICSSLLCCESFCNMFRLLWAPVQSF</sequence>
<organism evidence="1 2">
    <name type="scientific">Theobroma cacao</name>
    <name type="common">Cacao</name>
    <name type="synonym">Cocoa</name>
    <dbReference type="NCBI Taxonomy" id="3641"/>
    <lineage>
        <taxon>Eukaryota</taxon>
        <taxon>Viridiplantae</taxon>
        <taxon>Streptophyta</taxon>
        <taxon>Embryophyta</taxon>
        <taxon>Tracheophyta</taxon>
        <taxon>Spermatophyta</taxon>
        <taxon>Magnoliopsida</taxon>
        <taxon>eudicotyledons</taxon>
        <taxon>Gunneridae</taxon>
        <taxon>Pentapetalae</taxon>
        <taxon>rosids</taxon>
        <taxon>malvids</taxon>
        <taxon>Malvales</taxon>
        <taxon>Malvaceae</taxon>
        <taxon>Byttnerioideae</taxon>
        <taxon>Theobroma</taxon>
    </lineage>
</organism>
<protein>
    <submittedName>
        <fullName evidence="1">Uncharacterized protein</fullName>
    </submittedName>
</protein>
<reference evidence="1 2" key="1">
    <citation type="journal article" date="2013" name="Genome Biol.">
        <title>The genome sequence of the most widely cultivated cacao type and its use to identify candidate genes regulating pod color.</title>
        <authorList>
            <person name="Motamayor J.C."/>
            <person name="Mockaitis K."/>
            <person name="Schmutz J."/>
            <person name="Haiminen N."/>
            <person name="Iii D.L."/>
            <person name="Cornejo O."/>
            <person name="Findley S.D."/>
            <person name="Zheng P."/>
            <person name="Utro F."/>
            <person name="Royaert S."/>
            <person name="Saski C."/>
            <person name="Jenkins J."/>
            <person name="Podicheti R."/>
            <person name="Zhao M."/>
            <person name="Scheffler B.E."/>
            <person name="Stack J.C."/>
            <person name="Feltus F.A."/>
            <person name="Mustiga G.M."/>
            <person name="Amores F."/>
            <person name="Phillips W."/>
            <person name="Marelli J.P."/>
            <person name="May G.D."/>
            <person name="Shapiro H."/>
            <person name="Ma J."/>
            <person name="Bustamante C.D."/>
            <person name="Schnell R.J."/>
            <person name="Main D."/>
            <person name="Gilbert D."/>
            <person name="Parida L."/>
            <person name="Kuhn D.N."/>
        </authorList>
    </citation>
    <scope>NUCLEOTIDE SEQUENCE [LARGE SCALE GENOMIC DNA]</scope>
    <source>
        <strain evidence="2">cv. Matina 1-6</strain>
    </source>
</reference>
<dbReference type="Gramene" id="EOY12415">
    <property type="protein sequence ID" value="EOY12415"/>
    <property type="gene ID" value="TCM_030936"/>
</dbReference>
<accession>A0A061F4X9</accession>